<dbReference type="PROSITE" id="PS50043">
    <property type="entry name" value="HTH_LUXR_2"/>
    <property type="match status" value="1"/>
</dbReference>
<feature type="domain" description="HTH luxR-type" evidence="1">
    <location>
        <begin position="193"/>
        <end position="258"/>
    </location>
</feature>
<name>A0A963Z4A3_9PROT</name>
<dbReference type="InterPro" id="IPR000792">
    <property type="entry name" value="Tscrpt_reg_LuxR_C"/>
</dbReference>
<comment type="caution">
    <text evidence="2">The sequence shown here is derived from an EMBL/GenBank/DDBJ whole genome shotgun (WGS) entry which is preliminary data.</text>
</comment>
<dbReference type="Gene3D" id="1.10.10.10">
    <property type="entry name" value="Winged helix-like DNA-binding domain superfamily/Winged helix DNA-binding domain"/>
    <property type="match status" value="1"/>
</dbReference>
<dbReference type="GO" id="GO:0006355">
    <property type="term" value="P:regulation of DNA-templated transcription"/>
    <property type="evidence" value="ECO:0007669"/>
    <property type="project" value="InterPro"/>
</dbReference>
<gene>
    <name evidence="2" type="ORF">ACELLULO517_19055</name>
</gene>
<dbReference type="AlphaFoldDB" id="A0A963Z4A3"/>
<evidence type="ECO:0000313" key="2">
    <source>
        <dbReference type="EMBL" id="MCB8882354.1"/>
    </source>
</evidence>
<dbReference type="GO" id="GO:0003677">
    <property type="term" value="F:DNA binding"/>
    <property type="evidence" value="ECO:0007669"/>
    <property type="project" value="InterPro"/>
</dbReference>
<protein>
    <submittedName>
        <fullName evidence="2">Helix-turn-helix transcriptional regulator</fullName>
    </submittedName>
</protein>
<proteinExistence type="predicted"/>
<dbReference type="InterPro" id="IPR036388">
    <property type="entry name" value="WH-like_DNA-bd_sf"/>
</dbReference>
<dbReference type="EMBL" id="JAESVA010000007">
    <property type="protein sequence ID" value="MCB8882354.1"/>
    <property type="molecule type" value="Genomic_DNA"/>
</dbReference>
<accession>A0A963Z4A3</accession>
<keyword evidence="3" id="KW-1185">Reference proteome</keyword>
<evidence type="ECO:0000313" key="3">
    <source>
        <dbReference type="Proteomes" id="UP000721844"/>
    </source>
</evidence>
<dbReference type="Pfam" id="PF00196">
    <property type="entry name" value="GerE"/>
    <property type="match status" value="1"/>
</dbReference>
<evidence type="ECO:0000259" key="1">
    <source>
        <dbReference type="PROSITE" id="PS50043"/>
    </source>
</evidence>
<dbReference type="InterPro" id="IPR016032">
    <property type="entry name" value="Sig_transdc_resp-reg_C-effctor"/>
</dbReference>
<dbReference type="SMART" id="SM00421">
    <property type="entry name" value="HTH_LUXR"/>
    <property type="match status" value="1"/>
</dbReference>
<dbReference type="SUPFAM" id="SSF46894">
    <property type="entry name" value="C-terminal effector domain of the bipartite response regulators"/>
    <property type="match status" value="1"/>
</dbReference>
<dbReference type="Proteomes" id="UP000721844">
    <property type="component" value="Unassembled WGS sequence"/>
</dbReference>
<sequence length="258" mass="29564">MLEPDLQDAVHQLWDELADFDARETEATLRHLQEALCRLAGPWNVRWTGAVRVNKQFGDDPLEGWRMAVLQILHPMPPLSIEPKLKEIAQLWDRRKMDPSFLLPIPGVGSFRTYSFRRQLPPDWFDSPFYEHFYGSRGIYDALYVGFPLNANAESHFGFYAREKFTDKQILLLSYALRGIKWFHRRLMLSHGLLIASSPLTPTEHRVLALLLTKGTETQIAHQLGLATSTTHQHVVALFSKFGVRSRAGLMSLWLNGG</sequence>
<organism evidence="2 3">
    <name type="scientific">Acidisoma cellulosilyticum</name>
    <dbReference type="NCBI Taxonomy" id="2802395"/>
    <lineage>
        <taxon>Bacteria</taxon>
        <taxon>Pseudomonadati</taxon>
        <taxon>Pseudomonadota</taxon>
        <taxon>Alphaproteobacteria</taxon>
        <taxon>Acetobacterales</taxon>
        <taxon>Acidocellaceae</taxon>
        <taxon>Acidisoma</taxon>
    </lineage>
</organism>
<dbReference type="RefSeq" id="WP_227309013.1">
    <property type="nucleotide sequence ID" value="NZ_JAESVA010000007.1"/>
</dbReference>
<reference evidence="2 3" key="1">
    <citation type="journal article" date="2021" name="Microorganisms">
        <title>Acidisoma silvae sp. nov. and Acidisomacellulosilytica sp. nov., Two Acidophilic Bacteria Isolated from Decaying Wood, Hydrolyzing Cellulose and Producing Poly-3-hydroxybutyrate.</title>
        <authorList>
            <person name="Mieszkin S."/>
            <person name="Pouder E."/>
            <person name="Uroz S."/>
            <person name="Simon-Colin C."/>
            <person name="Alain K."/>
        </authorList>
    </citation>
    <scope>NUCLEOTIDE SEQUENCE [LARGE SCALE GENOMIC DNA]</scope>
    <source>
        <strain evidence="2 3">HW T5.17</strain>
    </source>
</reference>